<sequence length="251" mass="27992">MNIKEVMDIASFAGEILLSSGAEIYRVEDTITRICNSYGVHCECFVMPTGFSLTVRNKNGDVLSNVKRIKNRSVDLHRVEMINTFSRRLLNERSSYKEAMEELNRIKNMPYFSYNLQIISSGFVAFGFAKLFGGSFLDSLVAFVISMFIFYIKDNIQKYGFFQFLEFFLSGLMAGVLSIIVAKLIPYVNIDKVIIGAIMTLVPGVAITNGIKDALYGDFISSFARLIEASFIAIAIGLGVGVSLILQLSWV</sequence>
<proteinExistence type="inferred from homology"/>
<keyword evidence="2" id="KW-1003">Cell membrane</keyword>
<evidence type="ECO:0000256" key="5">
    <source>
        <dbReference type="ARBA" id="ARBA00023136"/>
    </source>
</evidence>
<comment type="similarity">
    <text evidence="6">Belongs to the ThrE exporter (TC 2.A.79) family.</text>
</comment>
<dbReference type="Proteomes" id="UP000184423">
    <property type="component" value="Unassembled WGS sequence"/>
</dbReference>
<name>A0A1M4VU50_9CLOT</name>
<keyword evidence="4 7" id="KW-1133">Transmembrane helix</keyword>
<evidence type="ECO:0000256" key="6">
    <source>
        <dbReference type="ARBA" id="ARBA00034125"/>
    </source>
</evidence>
<dbReference type="RefSeq" id="WP_027308811.1">
    <property type="nucleotide sequence ID" value="NZ_FQVG01000013.1"/>
</dbReference>
<organism evidence="9 10">
    <name type="scientific">Caloramator proteoclasticus DSM 10124</name>
    <dbReference type="NCBI Taxonomy" id="1121262"/>
    <lineage>
        <taxon>Bacteria</taxon>
        <taxon>Bacillati</taxon>
        <taxon>Bacillota</taxon>
        <taxon>Clostridia</taxon>
        <taxon>Eubacteriales</taxon>
        <taxon>Clostridiaceae</taxon>
        <taxon>Caloramator</taxon>
    </lineage>
</organism>
<gene>
    <name evidence="9" type="ORF">SAMN02746091_00989</name>
</gene>
<dbReference type="AlphaFoldDB" id="A0A1M4VU50"/>
<dbReference type="Pfam" id="PF06738">
    <property type="entry name" value="ThrE"/>
    <property type="match status" value="1"/>
</dbReference>
<accession>A0A1M4VU50</accession>
<evidence type="ECO:0000256" key="4">
    <source>
        <dbReference type="ARBA" id="ARBA00022989"/>
    </source>
</evidence>
<keyword evidence="5 7" id="KW-0472">Membrane</keyword>
<evidence type="ECO:0000256" key="7">
    <source>
        <dbReference type="SAM" id="Phobius"/>
    </source>
</evidence>
<dbReference type="PANTHER" id="PTHR34390">
    <property type="entry name" value="UPF0442 PROTEIN YJJB-RELATED"/>
    <property type="match status" value="1"/>
</dbReference>
<dbReference type="EMBL" id="FQVG01000013">
    <property type="protein sequence ID" value="SHE72437.1"/>
    <property type="molecule type" value="Genomic_DNA"/>
</dbReference>
<evidence type="ECO:0000313" key="9">
    <source>
        <dbReference type="EMBL" id="SHE72437.1"/>
    </source>
</evidence>
<evidence type="ECO:0000256" key="1">
    <source>
        <dbReference type="ARBA" id="ARBA00004651"/>
    </source>
</evidence>
<protein>
    <submittedName>
        <fullName evidence="9">Uncharacterized membrane protein YjjP, DUF1212 family</fullName>
    </submittedName>
</protein>
<keyword evidence="10" id="KW-1185">Reference proteome</keyword>
<feature type="transmembrane region" description="Helical" evidence="7">
    <location>
        <begin position="164"/>
        <end position="187"/>
    </location>
</feature>
<dbReference type="InterPro" id="IPR050539">
    <property type="entry name" value="ThrE_Dicarb/AminoAcid_Exp"/>
</dbReference>
<dbReference type="GO" id="GO:0015744">
    <property type="term" value="P:succinate transport"/>
    <property type="evidence" value="ECO:0007669"/>
    <property type="project" value="TreeGrafter"/>
</dbReference>
<keyword evidence="3 7" id="KW-0812">Transmembrane</keyword>
<reference evidence="10" key="1">
    <citation type="submission" date="2016-11" db="EMBL/GenBank/DDBJ databases">
        <authorList>
            <person name="Varghese N."/>
            <person name="Submissions S."/>
        </authorList>
    </citation>
    <scope>NUCLEOTIDE SEQUENCE [LARGE SCALE GENOMIC DNA]</scope>
    <source>
        <strain evidence="10">DSM 10124</strain>
    </source>
</reference>
<evidence type="ECO:0000313" key="10">
    <source>
        <dbReference type="Proteomes" id="UP000184423"/>
    </source>
</evidence>
<feature type="transmembrane region" description="Helical" evidence="7">
    <location>
        <begin position="223"/>
        <end position="246"/>
    </location>
</feature>
<dbReference type="PANTHER" id="PTHR34390:SF2">
    <property type="entry name" value="SUCCINATE TRANSPORTER SUBUNIT YJJP-RELATED"/>
    <property type="match status" value="1"/>
</dbReference>
<dbReference type="GO" id="GO:0005886">
    <property type="term" value="C:plasma membrane"/>
    <property type="evidence" value="ECO:0007669"/>
    <property type="project" value="UniProtKB-SubCell"/>
</dbReference>
<comment type="subcellular location">
    <subcellularLocation>
        <location evidence="1">Cell membrane</location>
        <topology evidence="1">Multi-pass membrane protein</topology>
    </subcellularLocation>
</comment>
<feature type="transmembrane region" description="Helical" evidence="7">
    <location>
        <begin position="193"/>
        <end position="211"/>
    </location>
</feature>
<evidence type="ECO:0000256" key="2">
    <source>
        <dbReference type="ARBA" id="ARBA00022475"/>
    </source>
</evidence>
<evidence type="ECO:0000256" key="3">
    <source>
        <dbReference type="ARBA" id="ARBA00022692"/>
    </source>
</evidence>
<dbReference type="GO" id="GO:0022857">
    <property type="term" value="F:transmembrane transporter activity"/>
    <property type="evidence" value="ECO:0007669"/>
    <property type="project" value="InterPro"/>
</dbReference>
<feature type="domain" description="Threonine/serine exporter-like N-terminal" evidence="8">
    <location>
        <begin position="8"/>
        <end position="245"/>
    </location>
</feature>
<dbReference type="InterPro" id="IPR010619">
    <property type="entry name" value="ThrE-like_N"/>
</dbReference>
<evidence type="ECO:0000259" key="8">
    <source>
        <dbReference type="Pfam" id="PF06738"/>
    </source>
</evidence>